<dbReference type="GO" id="GO:0007165">
    <property type="term" value="P:signal transduction"/>
    <property type="evidence" value="ECO:0007669"/>
    <property type="project" value="UniProtKB-KW"/>
</dbReference>
<gene>
    <name evidence="13" type="ORF">SAMN04488134_102296</name>
</gene>
<sequence length="582" mass="64216">MNKFKKALQSVSTKLMLMVISIILIIGALIGAGGYYIARGQLIEAGQRDLKSIVDGSIAVLTILDQQVRTGELSLTEAQDQARFMVNGPETDGTFDFLQSNFSYKQEGYLLAYDSDYVLQVHPSRLGQAPRDEQNRQNRAMMIDAGKAETLTDHYVIYSDQQEDGSYRDKVAYMQHFDPWDWSIGMAVFQDEFYEELHTLSIFIATVTFALVILSGLVFYLLTRRKIKLLKAVTSAANQISQGHIYETNLAEDADEIGQLSTAFNKMSQQLKALVTNVQHTSTQLLDSATDLSAISEESAASSEEVGQAMNEIAGGTQDQANDLEDVNTRVESLTQALDAMFNYHQQMNAMAQKTATASQDGSNIINKLQRSNAQSLSANEEISHDIGGLSHKVEEITKVIETIENIAEETNLLALNASIEAARAGEHGRGFSVVAEEIRKLAEQSKSATHHVHDVVAAIINETSKTVKTVESTMHTTKALDADVIETKDRFDQLSHSIEAIVETLTASQQEMNQIKEHNQEMRVAIEGASSVAEETAASVEEITSTVDEQVRVIDNVAKSAEQLTQLNQELTQLLQAYHVE</sequence>
<comment type="subcellular location">
    <subcellularLocation>
        <location evidence="1">Cell membrane</location>
        <topology evidence="1">Multi-pass membrane protein</topology>
    </subcellularLocation>
</comment>
<evidence type="ECO:0000256" key="9">
    <source>
        <dbReference type="SAM" id="Coils"/>
    </source>
</evidence>
<dbReference type="InterPro" id="IPR004090">
    <property type="entry name" value="Chemotax_Me-accpt_rcpt"/>
</dbReference>
<dbReference type="SMART" id="SM01049">
    <property type="entry name" value="Cache_2"/>
    <property type="match status" value="1"/>
</dbReference>
<feature type="transmembrane region" description="Helical" evidence="10">
    <location>
        <begin position="200"/>
        <end position="222"/>
    </location>
</feature>
<feature type="transmembrane region" description="Helical" evidence="10">
    <location>
        <begin position="15"/>
        <end position="38"/>
    </location>
</feature>
<keyword evidence="14" id="KW-1185">Reference proteome</keyword>
<protein>
    <submittedName>
        <fullName evidence="13">Methyl-accepting chemotaxis sensory transducer with Cache sensor</fullName>
    </submittedName>
</protein>
<evidence type="ECO:0000256" key="4">
    <source>
        <dbReference type="ARBA" id="ARBA00022989"/>
    </source>
</evidence>
<dbReference type="CDD" id="cd06225">
    <property type="entry name" value="HAMP"/>
    <property type="match status" value="1"/>
</dbReference>
<dbReference type="InterPro" id="IPR033480">
    <property type="entry name" value="sCache_2"/>
</dbReference>
<dbReference type="Gene3D" id="1.10.287.950">
    <property type="entry name" value="Methyl-accepting chemotaxis protein"/>
    <property type="match status" value="1"/>
</dbReference>
<keyword evidence="2" id="KW-1003">Cell membrane</keyword>
<keyword evidence="4 10" id="KW-1133">Transmembrane helix</keyword>
<dbReference type="Gene3D" id="3.30.450.20">
    <property type="entry name" value="PAS domain"/>
    <property type="match status" value="1"/>
</dbReference>
<feature type="domain" description="HAMP" evidence="12">
    <location>
        <begin position="224"/>
        <end position="276"/>
    </location>
</feature>
<accession>A0A1H8KI75</accession>
<evidence type="ECO:0000256" key="2">
    <source>
        <dbReference type="ARBA" id="ARBA00022475"/>
    </source>
</evidence>
<dbReference type="PANTHER" id="PTHR32089:SF112">
    <property type="entry name" value="LYSOZYME-LIKE PROTEIN-RELATED"/>
    <property type="match status" value="1"/>
</dbReference>
<dbReference type="GO" id="GO:0005886">
    <property type="term" value="C:plasma membrane"/>
    <property type="evidence" value="ECO:0007669"/>
    <property type="project" value="UniProtKB-SubCell"/>
</dbReference>
<evidence type="ECO:0000313" key="13">
    <source>
        <dbReference type="EMBL" id="SEN92517.1"/>
    </source>
</evidence>
<dbReference type="PROSITE" id="PS50111">
    <property type="entry name" value="CHEMOTAXIS_TRANSDUC_2"/>
    <property type="match status" value="1"/>
</dbReference>
<dbReference type="InterPro" id="IPR003660">
    <property type="entry name" value="HAMP_dom"/>
</dbReference>
<feature type="domain" description="Methyl-accepting transducer" evidence="11">
    <location>
        <begin position="295"/>
        <end position="545"/>
    </location>
</feature>
<name>A0A1H8KI75_9BACI</name>
<dbReference type="SUPFAM" id="SSF58104">
    <property type="entry name" value="Methyl-accepting chemotaxis protein (MCP) signaling domain"/>
    <property type="match status" value="1"/>
</dbReference>
<dbReference type="InterPro" id="IPR004089">
    <property type="entry name" value="MCPsignal_dom"/>
</dbReference>
<dbReference type="PANTHER" id="PTHR32089">
    <property type="entry name" value="METHYL-ACCEPTING CHEMOTAXIS PROTEIN MCPB"/>
    <property type="match status" value="1"/>
</dbReference>
<evidence type="ECO:0000256" key="7">
    <source>
        <dbReference type="ARBA" id="ARBA00029447"/>
    </source>
</evidence>
<evidence type="ECO:0000256" key="8">
    <source>
        <dbReference type="PROSITE-ProRule" id="PRU00284"/>
    </source>
</evidence>
<dbReference type="Pfam" id="PF00672">
    <property type="entry name" value="HAMP"/>
    <property type="match status" value="1"/>
</dbReference>
<dbReference type="Pfam" id="PF00015">
    <property type="entry name" value="MCPsignal"/>
    <property type="match status" value="1"/>
</dbReference>
<dbReference type="GO" id="GO:0006935">
    <property type="term" value="P:chemotaxis"/>
    <property type="evidence" value="ECO:0007669"/>
    <property type="project" value="InterPro"/>
</dbReference>
<evidence type="ECO:0000256" key="5">
    <source>
        <dbReference type="ARBA" id="ARBA00023136"/>
    </source>
</evidence>
<comment type="similarity">
    <text evidence="7">Belongs to the methyl-accepting chemotaxis (MCP) protein family.</text>
</comment>
<evidence type="ECO:0000256" key="10">
    <source>
        <dbReference type="SAM" id="Phobius"/>
    </source>
</evidence>
<evidence type="ECO:0000256" key="1">
    <source>
        <dbReference type="ARBA" id="ARBA00004651"/>
    </source>
</evidence>
<proteinExistence type="inferred from homology"/>
<dbReference type="EMBL" id="FODJ01000002">
    <property type="protein sequence ID" value="SEN92517.1"/>
    <property type="molecule type" value="Genomic_DNA"/>
</dbReference>
<organism evidence="13 14">
    <name type="scientific">Amphibacillus marinus</name>
    <dbReference type="NCBI Taxonomy" id="872970"/>
    <lineage>
        <taxon>Bacteria</taxon>
        <taxon>Bacillati</taxon>
        <taxon>Bacillota</taxon>
        <taxon>Bacilli</taxon>
        <taxon>Bacillales</taxon>
        <taxon>Bacillaceae</taxon>
        <taxon>Amphibacillus</taxon>
    </lineage>
</organism>
<dbReference type="SMART" id="SM00283">
    <property type="entry name" value="MA"/>
    <property type="match status" value="1"/>
</dbReference>
<dbReference type="RefSeq" id="WP_091495611.1">
    <property type="nucleotide sequence ID" value="NZ_FODJ01000002.1"/>
</dbReference>
<dbReference type="Pfam" id="PF17200">
    <property type="entry name" value="sCache_2"/>
    <property type="match status" value="1"/>
</dbReference>
<keyword evidence="6 8" id="KW-0807">Transducer</keyword>
<dbReference type="PRINTS" id="PR00260">
    <property type="entry name" value="CHEMTRNSDUCR"/>
</dbReference>
<keyword evidence="3 10" id="KW-0812">Transmembrane</keyword>
<evidence type="ECO:0000259" key="11">
    <source>
        <dbReference type="PROSITE" id="PS50111"/>
    </source>
</evidence>
<dbReference type="Gene3D" id="6.10.340.10">
    <property type="match status" value="1"/>
</dbReference>
<evidence type="ECO:0000256" key="6">
    <source>
        <dbReference type="ARBA" id="ARBA00023224"/>
    </source>
</evidence>
<feature type="coiled-coil region" evidence="9">
    <location>
        <begin position="555"/>
        <end position="582"/>
    </location>
</feature>
<evidence type="ECO:0000259" key="12">
    <source>
        <dbReference type="PROSITE" id="PS50885"/>
    </source>
</evidence>
<evidence type="ECO:0000313" key="14">
    <source>
        <dbReference type="Proteomes" id="UP000199300"/>
    </source>
</evidence>
<dbReference type="OrthoDB" id="9760371at2"/>
<dbReference type="GO" id="GO:0004888">
    <property type="term" value="F:transmembrane signaling receptor activity"/>
    <property type="evidence" value="ECO:0007669"/>
    <property type="project" value="InterPro"/>
</dbReference>
<keyword evidence="5 10" id="KW-0472">Membrane</keyword>
<dbReference type="STRING" id="872970.SAMN04488134_102296"/>
<keyword evidence="9" id="KW-0175">Coiled coil</keyword>
<reference evidence="13 14" key="1">
    <citation type="submission" date="2016-10" db="EMBL/GenBank/DDBJ databases">
        <authorList>
            <person name="de Groot N.N."/>
        </authorList>
    </citation>
    <scope>NUCLEOTIDE SEQUENCE [LARGE SCALE GENOMIC DNA]</scope>
    <source>
        <strain evidence="13 14">CGMCC 1.10434</strain>
    </source>
</reference>
<evidence type="ECO:0000256" key="3">
    <source>
        <dbReference type="ARBA" id="ARBA00022692"/>
    </source>
</evidence>
<dbReference type="AlphaFoldDB" id="A0A1H8KI75"/>
<dbReference type="PROSITE" id="PS50885">
    <property type="entry name" value="HAMP"/>
    <property type="match status" value="1"/>
</dbReference>
<dbReference type="Proteomes" id="UP000199300">
    <property type="component" value="Unassembled WGS sequence"/>
</dbReference>
<dbReference type="SMART" id="SM00304">
    <property type="entry name" value="HAMP"/>
    <property type="match status" value="1"/>
</dbReference>